<gene>
    <name evidence="9" type="ORF">MC45_07330</name>
</gene>
<keyword evidence="4 7" id="KW-0732">Signal</keyword>
<evidence type="ECO:0000256" key="6">
    <source>
        <dbReference type="ARBA" id="ARBA00023295"/>
    </source>
</evidence>
<comment type="similarity">
    <text evidence="2">Belongs to the glycosyl hydrolase 3 family.</text>
</comment>
<dbReference type="Pfam" id="PF00933">
    <property type="entry name" value="Glyco_hydro_3"/>
    <property type="match status" value="1"/>
</dbReference>
<sequence length="635" mass="67037">MLILCGASALAIAASVAARTTPSDYRDLNHNGRLDPYEDTKLPAERRVEDLLGRMTLAEKAGTMMHGTAPGIGDAVGHSNGGYDLAKARAIIVDNGVTSLITRLSMAPANLADQNNRLQRLAEQSRLGIPLTISTDPRNHFQAVLGASTRGGGFTLWPETLGLAALGDPSVVRRFGDVARREYRAVGIHMALSPQADLASEPRWPRGTATFGSDPIKVSALVGAYIQGFQHGSAGVARDGVATVVKHWVGYGAEPQGFDAHNYYGRIVRHDDASFARHVAAFDGAFAAHVAGVMPTYPIIAGVTLKGRPLEQVGAGFNRQLLTGLLRGNKRFNGLILSDWGITNDCPTACSAPTRERPQTPAAIAMPWGVEAMTKVDRFAKALDAGMDQFGGVDDPAPLVAAVAAGKVTPGRLDESVRRILMLKFEQGLFDNPYVDARAAATTVGNATDLAAAEAAQRAAQVLLQNRNALIPVQSGRRVWLYGVAAATARAAGLIVVDDPTKAELALVRVGTPSEKLHPYAFFGSRQNEGRLDFRADDPGYVAILRATAVVPTIVAVDMDRPAILTNIRDRAAAMLAVFGASDAAVLDVVTGKAKARGRLPFELPSSMAAVARQNPAGSDDSVSPLFKAGAGIVE</sequence>
<evidence type="ECO:0000256" key="5">
    <source>
        <dbReference type="ARBA" id="ARBA00022801"/>
    </source>
</evidence>
<dbReference type="SUPFAM" id="SSF51445">
    <property type="entry name" value="(Trans)glycosidases"/>
    <property type="match status" value="1"/>
</dbReference>
<dbReference type="InterPro" id="IPR017853">
    <property type="entry name" value="GH"/>
</dbReference>
<evidence type="ECO:0000256" key="7">
    <source>
        <dbReference type="SAM" id="SignalP"/>
    </source>
</evidence>
<dbReference type="AlphaFoldDB" id="A0A097EKJ8"/>
<dbReference type="EC" id="3.2.1.21" evidence="3"/>
<evidence type="ECO:0000313" key="10">
    <source>
        <dbReference type="Proteomes" id="UP000033200"/>
    </source>
</evidence>
<keyword evidence="10" id="KW-1185">Reference proteome</keyword>
<dbReference type="GO" id="GO:0009251">
    <property type="term" value="P:glucan catabolic process"/>
    <property type="evidence" value="ECO:0007669"/>
    <property type="project" value="TreeGrafter"/>
</dbReference>
<evidence type="ECO:0000256" key="3">
    <source>
        <dbReference type="ARBA" id="ARBA00012744"/>
    </source>
</evidence>
<evidence type="ECO:0000313" key="9">
    <source>
        <dbReference type="EMBL" id="AIT08072.1"/>
    </source>
</evidence>
<evidence type="ECO:0000259" key="8">
    <source>
        <dbReference type="Pfam" id="PF00933"/>
    </source>
</evidence>
<feature type="chain" id="PRO_5001930063" description="beta-glucosidase" evidence="7">
    <location>
        <begin position="18"/>
        <end position="635"/>
    </location>
</feature>
<reference evidence="9 10" key="1">
    <citation type="submission" date="2014-09" db="EMBL/GenBank/DDBJ databases">
        <title>Using Illumina technology Improving SMRT sequencing Genome Assembly by RASTools.</title>
        <authorList>
            <person name="Zhou Y."/>
            <person name="Ma T."/>
            <person name="Liu T."/>
        </authorList>
    </citation>
    <scope>NUCLEOTIDE SEQUENCE [LARGE SCALE GENOMIC DNA]</scope>
    <source>
        <strain evidence="9 10">ATCC 55669</strain>
    </source>
</reference>
<evidence type="ECO:0000256" key="4">
    <source>
        <dbReference type="ARBA" id="ARBA00022729"/>
    </source>
</evidence>
<keyword evidence="6" id="KW-0326">Glycosidase</keyword>
<comment type="catalytic activity">
    <reaction evidence="1">
        <text>Hydrolysis of terminal, non-reducing beta-D-glucosyl residues with release of beta-D-glucose.</text>
        <dbReference type="EC" id="3.2.1.21"/>
    </reaction>
</comment>
<dbReference type="PANTHER" id="PTHR30620">
    <property type="entry name" value="PERIPLASMIC BETA-GLUCOSIDASE-RELATED"/>
    <property type="match status" value="1"/>
</dbReference>
<dbReference type="eggNOG" id="COG1472">
    <property type="taxonomic scope" value="Bacteria"/>
</dbReference>
<protein>
    <recommendedName>
        <fullName evidence="3">beta-glucosidase</fullName>
        <ecNumber evidence="3">3.2.1.21</ecNumber>
    </recommendedName>
</protein>
<feature type="domain" description="Glycoside hydrolase family 3 N-terminal" evidence="8">
    <location>
        <begin position="86"/>
        <end position="422"/>
    </location>
</feature>
<evidence type="ECO:0000256" key="1">
    <source>
        <dbReference type="ARBA" id="ARBA00000448"/>
    </source>
</evidence>
<name>A0A097EKJ8_9SPHN</name>
<feature type="signal peptide" evidence="7">
    <location>
        <begin position="1"/>
        <end position="17"/>
    </location>
</feature>
<dbReference type="Proteomes" id="UP000033200">
    <property type="component" value="Chromosome"/>
</dbReference>
<dbReference type="STRING" id="1549858.MC45_07330"/>
<accession>A0A097EKJ8</accession>
<keyword evidence="5" id="KW-0378">Hydrolase</keyword>
<dbReference type="Gene3D" id="3.20.20.300">
    <property type="entry name" value="Glycoside hydrolase, family 3, N-terminal domain"/>
    <property type="match status" value="1"/>
</dbReference>
<dbReference type="GO" id="GO:0008422">
    <property type="term" value="F:beta-glucosidase activity"/>
    <property type="evidence" value="ECO:0007669"/>
    <property type="project" value="UniProtKB-EC"/>
</dbReference>
<dbReference type="EMBL" id="CP009571">
    <property type="protein sequence ID" value="AIT08072.1"/>
    <property type="molecule type" value="Genomic_DNA"/>
</dbReference>
<dbReference type="KEGG" id="stax:MC45_07330"/>
<dbReference type="InterPro" id="IPR036962">
    <property type="entry name" value="Glyco_hydro_3_N_sf"/>
</dbReference>
<dbReference type="HOGENOM" id="CLU_004542_8_2_5"/>
<organism evidence="9 10">
    <name type="scientific">Sphingomonas taxi</name>
    <dbReference type="NCBI Taxonomy" id="1549858"/>
    <lineage>
        <taxon>Bacteria</taxon>
        <taxon>Pseudomonadati</taxon>
        <taxon>Pseudomonadota</taxon>
        <taxon>Alphaproteobacteria</taxon>
        <taxon>Sphingomonadales</taxon>
        <taxon>Sphingomonadaceae</taxon>
        <taxon>Sphingomonas</taxon>
    </lineage>
</organism>
<dbReference type="InterPro" id="IPR001764">
    <property type="entry name" value="Glyco_hydro_3_N"/>
</dbReference>
<evidence type="ECO:0000256" key="2">
    <source>
        <dbReference type="ARBA" id="ARBA00005336"/>
    </source>
</evidence>
<proteinExistence type="inferred from homology"/>
<dbReference type="InterPro" id="IPR051915">
    <property type="entry name" value="Cellulose_Degrad_GH3"/>
</dbReference>
<dbReference type="InterPro" id="IPR036881">
    <property type="entry name" value="Glyco_hydro_3_C_sf"/>
</dbReference>
<dbReference type="PRINTS" id="PR00133">
    <property type="entry name" value="GLHYDRLASE3"/>
</dbReference>
<dbReference type="SUPFAM" id="SSF52279">
    <property type="entry name" value="Beta-D-glucan exohydrolase, C-terminal domain"/>
    <property type="match status" value="1"/>
</dbReference>
<dbReference type="Gene3D" id="3.40.50.1700">
    <property type="entry name" value="Glycoside hydrolase family 3 C-terminal domain"/>
    <property type="match status" value="1"/>
</dbReference>
<dbReference type="PANTHER" id="PTHR30620:SF16">
    <property type="entry name" value="LYSOSOMAL BETA GLUCOSIDASE"/>
    <property type="match status" value="1"/>
</dbReference>